<organism evidence="1">
    <name type="scientific">marine sediment metagenome</name>
    <dbReference type="NCBI Taxonomy" id="412755"/>
    <lineage>
        <taxon>unclassified sequences</taxon>
        <taxon>metagenomes</taxon>
        <taxon>ecological metagenomes</taxon>
    </lineage>
</organism>
<proteinExistence type="predicted"/>
<dbReference type="AlphaFoldDB" id="A0A0F9KIE8"/>
<protein>
    <submittedName>
        <fullName evidence="1">Uncharacterized protein</fullName>
    </submittedName>
</protein>
<sequence>MQIEDMIKELEEQKSGLLSYPESIEEKFAWPKQDRDHQYWLQNHVESIPTPDDLKEVKRLIYNLTEQQKLVAGEESDLHNLGMLDGMLVIQAAVEGNPWPL</sequence>
<comment type="caution">
    <text evidence="1">The sequence shown here is derived from an EMBL/GenBank/DDBJ whole genome shotgun (WGS) entry which is preliminary data.</text>
</comment>
<dbReference type="EMBL" id="LAZR01007972">
    <property type="protein sequence ID" value="KKM81743.1"/>
    <property type="molecule type" value="Genomic_DNA"/>
</dbReference>
<gene>
    <name evidence="1" type="ORF">LCGC14_1326700</name>
</gene>
<reference evidence="1" key="1">
    <citation type="journal article" date="2015" name="Nature">
        <title>Complex archaea that bridge the gap between prokaryotes and eukaryotes.</title>
        <authorList>
            <person name="Spang A."/>
            <person name="Saw J.H."/>
            <person name="Jorgensen S.L."/>
            <person name="Zaremba-Niedzwiedzka K."/>
            <person name="Martijn J."/>
            <person name="Lind A.E."/>
            <person name="van Eijk R."/>
            <person name="Schleper C."/>
            <person name="Guy L."/>
            <person name="Ettema T.J."/>
        </authorList>
    </citation>
    <scope>NUCLEOTIDE SEQUENCE</scope>
</reference>
<evidence type="ECO:0000313" key="1">
    <source>
        <dbReference type="EMBL" id="KKM81743.1"/>
    </source>
</evidence>
<name>A0A0F9KIE8_9ZZZZ</name>
<accession>A0A0F9KIE8</accession>